<evidence type="ECO:0000256" key="8">
    <source>
        <dbReference type="ARBA" id="ARBA00023163"/>
    </source>
</evidence>
<dbReference type="GO" id="GO:0003677">
    <property type="term" value="F:DNA binding"/>
    <property type="evidence" value="ECO:0007669"/>
    <property type="project" value="UniProtKB-KW"/>
</dbReference>
<evidence type="ECO:0000313" key="13">
    <source>
        <dbReference type="Proteomes" id="UP001328107"/>
    </source>
</evidence>
<keyword evidence="6" id="KW-0805">Transcription regulation</keyword>
<dbReference type="GO" id="GO:0008270">
    <property type="term" value="F:zinc ion binding"/>
    <property type="evidence" value="ECO:0007669"/>
    <property type="project" value="UniProtKB-KW"/>
</dbReference>
<keyword evidence="4 10" id="KW-0863">Zinc-finger</keyword>
<dbReference type="GO" id="GO:0005634">
    <property type="term" value="C:nucleus"/>
    <property type="evidence" value="ECO:0007669"/>
    <property type="project" value="UniProtKB-SubCell"/>
</dbReference>
<dbReference type="Proteomes" id="UP001328107">
    <property type="component" value="Unassembled WGS sequence"/>
</dbReference>
<feature type="domain" description="C2H2-type" evidence="11">
    <location>
        <begin position="11"/>
        <end position="39"/>
    </location>
</feature>
<comment type="caution">
    <text evidence="12">The sequence shown here is derived from an EMBL/GenBank/DDBJ whole genome shotgun (WGS) entry which is preliminary data.</text>
</comment>
<dbReference type="InterPro" id="IPR013087">
    <property type="entry name" value="Znf_C2H2_type"/>
</dbReference>
<gene>
    <name evidence="12" type="ORF">PMAYCL1PPCAC_08222</name>
</gene>
<evidence type="ECO:0000256" key="4">
    <source>
        <dbReference type="ARBA" id="ARBA00022771"/>
    </source>
</evidence>
<dbReference type="FunFam" id="3.30.160.60:FF:000446">
    <property type="entry name" value="Zinc finger protein"/>
    <property type="match status" value="1"/>
</dbReference>
<dbReference type="PANTHER" id="PTHR24394">
    <property type="entry name" value="ZINC FINGER PROTEIN"/>
    <property type="match status" value="1"/>
</dbReference>
<evidence type="ECO:0000256" key="6">
    <source>
        <dbReference type="ARBA" id="ARBA00023015"/>
    </source>
</evidence>
<dbReference type="AlphaFoldDB" id="A0AAN5CC97"/>
<keyword evidence="8" id="KW-0804">Transcription</keyword>
<dbReference type="InterPro" id="IPR036236">
    <property type="entry name" value="Znf_C2H2_sf"/>
</dbReference>
<dbReference type="Gene3D" id="3.30.160.60">
    <property type="entry name" value="Classic Zinc Finger"/>
    <property type="match status" value="2"/>
</dbReference>
<sequence length="82" mass="9730">DDIPLEERCPFKCDKCERRFPEKSGLKRHLQVKHDDPEKAKNHPFKCDECGATFKNKKSLTFHAKVHMRNRHMGELHSFKIV</sequence>
<dbReference type="PROSITE" id="PS00028">
    <property type="entry name" value="ZINC_FINGER_C2H2_1"/>
    <property type="match status" value="2"/>
</dbReference>
<dbReference type="EMBL" id="BTRK01000002">
    <property type="protein sequence ID" value="GMR38027.1"/>
    <property type="molecule type" value="Genomic_DNA"/>
</dbReference>
<keyword evidence="9" id="KW-0539">Nucleus</keyword>
<reference evidence="13" key="1">
    <citation type="submission" date="2022-10" db="EMBL/GenBank/DDBJ databases">
        <title>Genome assembly of Pristionchus species.</title>
        <authorList>
            <person name="Yoshida K."/>
            <person name="Sommer R.J."/>
        </authorList>
    </citation>
    <scope>NUCLEOTIDE SEQUENCE [LARGE SCALE GENOMIC DNA]</scope>
    <source>
        <strain evidence="13">RS5460</strain>
    </source>
</reference>
<evidence type="ECO:0000256" key="9">
    <source>
        <dbReference type="ARBA" id="ARBA00023242"/>
    </source>
</evidence>
<evidence type="ECO:0000259" key="11">
    <source>
        <dbReference type="PROSITE" id="PS50157"/>
    </source>
</evidence>
<dbReference type="GO" id="GO:0000981">
    <property type="term" value="F:DNA-binding transcription factor activity, RNA polymerase II-specific"/>
    <property type="evidence" value="ECO:0007669"/>
    <property type="project" value="TreeGrafter"/>
</dbReference>
<name>A0AAN5CC97_9BILA</name>
<comment type="subcellular location">
    <subcellularLocation>
        <location evidence="1">Nucleus</location>
    </subcellularLocation>
</comment>
<dbReference type="SUPFAM" id="SSF57667">
    <property type="entry name" value="beta-beta-alpha zinc fingers"/>
    <property type="match status" value="1"/>
</dbReference>
<evidence type="ECO:0000256" key="1">
    <source>
        <dbReference type="ARBA" id="ARBA00004123"/>
    </source>
</evidence>
<dbReference type="Pfam" id="PF00096">
    <property type="entry name" value="zf-C2H2"/>
    <property type="match status" value="1"/>
</dbReference>
<keyword evidence="3" id="KW-0677">Repeat</keyword>
<organism evidence="12 13">
    <name type="scientific">Pristionchus mayeri</name>
    <dbReference type="NCBI Taxonomy" id="1317129"/>
    <lineage>
        <taxon>Eukaryota</taxon>
        <taxon>Metazoa</taxon>
        <taxon>Ecdysozoa</taxon>
        <taxon>Nematoda</taxon>
        <taxon>Chromadorea</taxon>
        <taxon>Rhabditida</taxon>
        <taxon>Rhabditina</taxon>
        <taxon>Diplogasteromorpha</taxon>
        <taxon>Diplogasteroidea</taxon>
        <taxon>Neodiplogasteridae</taxon>
        <taxon>Pristionchus</taxon>
    </lineage>
</organism>
<evidence type="ECO:0000256" key="3">
    <source>
        <dbReference type="ARBA" id="ARBA00022737"/>
    </source>
</evidence>
<dbReference type="PROSITE" id="PS50157">
    <property type="entry name" value="ZINC_FINGER_C2H2_2"/>
    <property type="match status" value="2"/>
</dbReference>
<evidence type="ECO:0000256" key="2">
    <source>
        <dbReference type="ARBA" id="ARBA00022723"/>
    </source>
</evidence>
<protein>
    <recommendedName>
        <fullName evidence="11">C2H2-type domain-containing protein</fullName>
    </recommendedName>
</protein>
<evidence type="ECO:0000313" key="12">
    <source>
        <dbReference type="EMBL" id="GMR38027.1"/>
    </source>
</evidence>
<feature type="domain" description="C2H2-type" evidence="11">
    <location>
        <begin position="45"/>
        <end position="72"/>
    </location>
</feature>
<evidence type="ECO:0000256" key="7">
    <source>
        <dbReference type="ARBA" id="ARBA00023125"/>
    </source>
</evidence>
<keyword evidence="7" id="KW-0238">DNA-binding</keyword>
<keyword evidence="13" id="KW-1185">Reference proteome</keyword>
<evidence type="ECO:0000256" key="10">
    <source>
        <dbReference type="PROSITE-ProRule" id="PRU00042"/>
    </source>
</evidence>
<dbReference type="SMART" id="SM00355">
    <property type="entry name" value="ZnF_C2H2"/>
    <property type="match status" value="2"/>
</dbReference>
<dbReference type="FunFam" id="3.30.160.60:FF:000322">
    <property type="entry name" value="GDNF-inducible zinc finger protein 1"/>
    <property type="match status" value="1"/>
</dbReference>
<proteinExistence type="predicted"/>
<accession>A0AAN5CC97</accession>
<dbReference type="Pfam" id="PF13894">
    <property type="entry name" value="zf-C2H2_4"/>
    <property type="match status" value="1"/>
</dbReference>
<evidence type="ECO:0000256" key="5">
    <source>
        <dbReference type="ARBA" id="ARBA00022833"/>
    </source>
</evidence>
<keyword evidence="5" id="KW-0862">Zinc</keyword>
<dbReference type="GO" id="GO:0000122">
    <property type="term" value="P:negative regulation of transcription by RNA polymerase II"/>
    <property type="evidence" value="ECO:0007669"/>
    <property type="project" value="UniProtKB-ARBA"/>
</dbReference>
<feature type="non-terminal residue" evidence="12">
    <location>
        <position position="1"/>
    </location>
</feature>
<keyword evidence="2" id="KW-0479">Metal-binding</keyword>
<dbReference type="PANTHER" id="PTHR24394:SF29">
    <property type="entry name" value="MYONEURIN"/>
    <property type="match status" value="1"/>
</dbReference>